<keyword evidence="2" id="KW-0238">DNA-binding</keyword>
<dbReference type="AlphaFoldDB" id="A0A6J7K6D2"/>
<evidence type="ECO:0000256" key="2">
    <source>
        <dbReference type="ARBA" id="ARBA00023125"/>
    </source>
</evidence>
<dbReference type="GO" id="GO:0000976">
    <property type="term" value="F:transcription cis-regulatory region binding"/>
    <property type="evidence" value="ECO:0007669"/>
    <property type="project" value="TreeGrafter"/>
</dbReference>
<evidence type="ECO:0000256" key="3">
    <source>
        <dbReference type="ARBA" id="ARBA00023163"/>
    </source>
</evidence>
<dbReference type="PANTHER" id="PTHR30055">
    <property type="entry name" value="HTH-TYPE TRANSCRIPTIONAL REGULATOR RUTR"/>
    <property type="match status" value="1"/>
</dbReference>
<dbReference type="Pfam" id="PF21943">
    <property type="entry name" value="TetR_C_46"/>
    <property type="match status" value="1"/>
</dbReference>
<evidence type="ECO:0000256" key="1">
    <source>
        <dbReference type="ARBA" id="ARBA00023015"/>
    </source>
</evidence>
<reference evidence="6" key="1">
    <citation type="submission" date="2020-05" db="EMBL/GenBank/DDBJ databases">
        <authorList>
            <person name="Chiriac C."/>
            <person name="Salcher M."/>
            <person name="Ghai R."/>
            <person name="Kavagutti S V."/>
        </authorList>
    </citation>
    <scope>NUCLEOTIDE SEQUENCE</scope>
</reference>
<dbReference type="SUPFAM" id="SSF46689">
    <property type="entry name" value="Homeodomain-like"/>
    <property type="match status" value="1"/>
</dbReference>
<evidence type="ECO:0000313" key="5">
    <source>
        <dbReference type="EMBL" id="CAB4323614.1"/>
    </source>
</evidence>
<dbReference type="EMBL" id="CAFBNC010000125">
    <property type="protein sequence ID" value="CAB4950995.1"/>
    <property type="molecule type" value="Genomic_DNA"/>
</dbReference>
<dbReference type="PRINTS" id="PR00455">
    <property type="entry name" value="HTHTETR"/>
</dbReference>
<dbReference type="Pfam" id="PF00440">
    <property type="entry name" value="TetR_N"/>
    <property type="match status" value="1"/>
</dbReference>
<name>A0A6J7K6D2_9ZZZZ</name>
<dbReference type="EMBL" id="CAEMXZ010000057">
    <property type="protein sequence ID" value="CAB4323614.1"/>
    <property type="molecule type" value="Genomic_DNA"/>
</dbReference>
<dbReference type="PROSITE" id="PS01081">
    <property type="entry name" value="HTH_TETR_1"/>
    <property type="match status" value="1"/>
</dbReference>
<proteinExistence type="predicted"/>
<dbReference type="InterPro" id="IPR036271">
    <property type="entry name" value="Tet_transcr_reg_TetR-rel_C_sf"/>
</dbReference>
<sequence>MSTRLPAKARRQQLLDTSLTTFARLGYHDSSMNDIAESAGVTKPVLYQHFESKRELFLELLVELGRDLGNTIRAAVDEASSPRQQVQFGTAAYMHWVDENRDGFMVLFDTEVRRDPEFSEVARRVHRELVDNLADLIVVPGLDRERQRLLAYGLVGLNEKTCIRWLEKEIDLDVDELAAQVAALAWSGLRGLNPT</sequence>
<dbReference type="InterPro" id="IPR009057">
    <property type="entry name" value="Homeodomain-like_sf"/>
</dbReference>
<gene>
    <name evidence="5" type="ORF">UFOPK1392_01370</name>
    <name evidence="6" type="ORF">UFOPK3733_01876</name>
</gene>
<keyword evidence="3" id="KW-0804">Transcription</keyword>
<dbReference type="FunFam" id="1.10.10.60:FF:000141">
    <property type="entry name" value="TetR family transcriptional regulator"/>
    <property type="match status" value="1"/>
</dbReference>
<dbReference type="InterPro" id="IPR023772">
    <property type="entry name" value="DNA-bd_HTH_TetR-type_CS"/>
</dbReference>
<dbReference type="Gene3D" id="1.10.357.10">
    <property type="entry name" value="Tetracycline Repressor, domain 2"/>
    <property type="match status" value="1"/>
</dbReference>
<protein>
    <submittedName>
        <fullName evidence="6">Unannotated protein</fullName>
    </submittedName>
</protein>
<dbReference type="GO" id="GO:0003700">
    <property type="term" value="F:DNA-binding transcription factor activity"/>
    <property type="evidence" value="ECO:0007669"/>
    <property type="project" value="TreeGrafter"/>
</dbReference>
<evidence type="ECO:0000259" key="4">
    <source>
        <dbReference type="PROSITE" id="PS50977"/>
    </source>
</evidence>
<dbReference type="PROSITE" id="PS50977">
    <property type="entry name" value="HTH_TETR_2"/>
    <property type="match status" value="1"/>
</dbReference>
<dbReference type="InterPro" id="IPR001647">
    <property type="entry name" value="HTH_TetR"/>
</dbReference>
<accession>A0A6J7K6D2</accession>
<dbReference type="SUPFAM" id="SSF48498">
    <property type="entry name" value="Tetracyclin repressor-like, C-terminal domain"/>
    <property type="match status" value="1"/>
</dbReference>
<dbReference type="PANTHER" id="PTHR30055:SF160">
    <property type="entry name" value="TRANSCRIPTIONAL REGULATORY PROTEIN (PROBABLY ASNC-FAMILY)-RELATED"/>
    <property type="match status" value="1"/>
</dbReference>
<evidence type="ECO:0000313" key="6">
    <source>
        <dbReference type="EMBL" id="CAB4950995.1"/>
    </source>
</evidence>
<organism evidence="6">
    <name type="scientific">freshwater metagenome</name>
    <dbReference type="NCBI Taxonomy" id="449393"/>
    <lineage>
        <taxon>unclassified sequences</taxon>
        <taxon>metagenomes</taxon>
        <taxon>ecological metagenomes</taxon>
    </lineage>
</organism>
<feature type="domain" description="HTH tetR-type" evidence="4">
    <location>
        <begin position="8"/>
        <end position="68"/>
    </location>
</feature>
<dbReference type="InterPro" id="IPR050109">
    <property type="entry name" value="HTH-type_TetR-like_transc_reg"/>
</dbReference>
<keyword evidence="1" id="KW-0805">Transcription regulation</keyword>
<dbReference type="InterPro" id="IPR054129">
    <property type="entry name" value="DesT_TetR_C"/>
</dbReference>